<gene>
    <name evidence="1" type="ORF">TIFTF001_052714</name>
</gene>
<reference evidence="1" key="1">
    <citation type="submission" date="2023-07" db="EMBL/GenBank/DDBJ databases">
        <title>draft genome sequence of fig (Ficus carica).</title>
        <authorList>
            <person name="Takahashi T."/>
            <person name="Nishimura K."/>
        </authorList>
    </citation>
    <scope>NUCLEOTIDE SEQUENCE</scope>
</reference>
<comment type="caution">
    <text evidence="1">The sequence shown here is derived from an EMBL/GenBank/DDBJ whole genome shotgun (WGS) entry which is preliminary data.</text>
</comment>
<accession>A0AA88EC76</accession>
<sequence>MCFGLELHLVDLKCRKITRRNAQRKLMLENRAGPTHLDSIPM</sequence>
<evidence type="ECO:0000313" key="1">
    <source>
        <dbReference type="EMBL" id="GMN71648.1"/>
    </source>
</evidence>
<keyword evidence="2" id="KW-1185">Reference proteome</keyword>
<name>A0AA88EC76_FICCA</name>
<dbReference type="EMBL" id="BTGU01011427">
    <property type="protein sequence ID" value="GMN71648.1"/>
    <property type="molecule type" value="Genomic_DNA"/>
</dbReference>
<dbReference type="Proteomes" id="UP001187192">
    <property type="component" value="Unassembled WGS sequence"/>
</dbReference>
<organism evidence="1 2">
    <name type="scientific">Ficus carica</name>
    <name type="common">Common fig</name>
    <dbReference type="NCBI Taxonomy" id="3494"/>
    <lineage>
        <taxon>Eukaryota</taxon>
        <taxon>Viridiplantae</taxon>
        <taxon>Streptophyta</taxon>
        <taxon>Embryophyta</taxon>
        <taxon>Tracheophyta</taxon>
        <taxon>Spermatophyta</taxon>
        <taxon>Magnoliopsida</taxon>
        <taxon>eudicotyledons</taxon>
        <taxon>Gunneridae</taxon>
        <taxon>Pentapetalae</taxon>
        <taxon>rosids</taxon>
        <taxon>fabids</taxon>
        <taxon>Rosales</taxon>
        <taxon>Moraceae</taxon>
        <taxon>Ficeae</taxon>
        <taxon>Ficus</taxon>
    </lineage>
</organism>
<proteinExistence type="predicted"/>
<protein>
    <submittedName>
        <fullName evidence="1">Uncharacterized protein</fullName>
    </submittedName>
</protein>
<feature type="non-terminal residue" evidence="1">
    <location>
        <position position="42"/>
    </location>
</feature>
<evidence type="ECO:0000313" key="2">
    <source>
        <dbReference type="Proteomes" id="UP001187192"/>
    </source>
</evidence>
<dbReference type="AlphaFoldDB" id="A0AA88EC76"/>